<reference evidence="2 3" key="1">
    <citation type="submission" date="2019-01" db="EMBL/GenBank/DDBJ databases">
        <title>Sequencing of cultivated peanut Arachis hypogaea provides insights into genome evolution and oil improvement.</title>
        <authorList>
            <person name="Chen X."/>
        </authorList>
    </citation>
    <scope>NUCLEOTIDE SEQUENCE [LARGE SCALE GENOMIC DNA]</scope>
    <source>
        <strain evidence="3">cv. Fuhuasheng</strain>
        <tissue evidence="2">Leaves</tissue>
    </source>
</reference>
<dbReference type="EMBL" id="SDMP01000020">
    <property type="protein sequence ID" value="RYQ85122.1"/>
    <property type="molecule type" value="Genomic_DNA"/>
</dbReference>
<dbReference type="Proteomes" id="UP000289738">
    <property type="component" value="Chromosome B10"/>
</dbReference>
<protein>
    <recommendedName>
        <fullName evidence="1">Aminotransferase-like plant mobile domain-containing protein</fullName>
    </recommendedName>
</protein>
<dbReference type="AlphaFoldDB" id="A0A444X629"/>
<gene>
    <name evidence="2" type="ORF">Ahy_B10g104633</name>
</gene>
<evidence type="ECO:0000259" key="1">
    <source>
        <dbReference type="Pfam" id="PF10536"/>
    </source>
</evidence>
<dbReference type="GO" id="GO:0010073">
    <property type="term" value="P:meristem maintenance"/>
    <property type="evidence" value="ECO:0007669"/>
    <property type="project" value="InterPro"/>
</dbReference>
<dbReference type="PANTHER" id="PTHR46033:SF8">
    <property type="entry name" value="PROTEIN MAINTENANCE OF MERISTEMS-LIKE"/>
    <property type="match status" value="1"/>
</dbReference>
<evidence type="ECO:0000313" key="3">
    <source>
        <dbReference type="Proteomes" id="UP000289738"/>
    </source>
</evidence>
<sequence>MRRQHGMPLDNRITPYLQMASLAHLAKLNDYWFKLDEPLVSAFVERWHPEMHTFHLPFRKCTITLQDVMYHLGLSIDGQYVSGCLTDFERYIDSDRPTWTWFEQLLGVLPPAETFSDLPKGAGEEAVRRYARAYIMMLLSMQLFGDKSSTRMRIRWLPYVVRLEDMGSYSWGFAALS</sequence>
<feature type="domain" description="Aminotransferase-like plant mobile" evidence="1">
    <location>
        <begin position="25"/>
        <end position="177"/>
    </location>
</feature>
<dbReference type="PANTHER" id="PTHR46033">
    <property type="entry name" value="PROTEIN MAIN-LIKE 2"/>
    <property type="match status" value="1"/>
</dbReference>
<organism evidence="2 3">
    <name type="scientific">Arachis hypogaea</name>
    <name type="common">Peanut</name>
    <dbReference type="NCBI Taxonomy" id="3818"/>
    <lineage>
        <taxon>Eukaryota</taxon>
        <taxon>Viridiplantae</taxon>
        <taxon>Streptophyta</taxon>
        <taxon>Embryophyta</taxon>
        <taxon>Tracheophyta</taxon>
        <taxon>Spermatophyta</taxon>
        <taxon>Magnoliopsida</taxon>
        <taxon>eudicotyledons</taxon>
        <taxon>Gunneridae</taxon>
        <taxon>Pentapetalae</taxon>
        <taxon>rosids</taxon>
        <taxon>fabids</taxon>
        <taxon>Fabales</taxon>
        <taxon>Fabaceae</taxon>
        <taxon>Papilionoideae</taxon>
        <taxon>50 kb inversion clade</taxon>
        <taxon>dalbergioids sensu lato</taxon>
        <taxon>Dalbergieae</taxon>
        <taxon>Pterocarpus clade</taxon>
        <taxon>Arachis</taxon>
    </lineage>
</organism>
<name>A0A444X629_ARAHY</name>
<evidence type="ECO:0000313" key="2">
    <source>
        <dbReference type="EMBL" id="RYQ85122.1"/>
    </source>
</evidence>
<comment type="caution">
    <text evidence="2">The sequence shown here is derived from an EMBL/GenBank/DDBJ whole genome shotgun (WGS) entry which is preliminary data.</text>
</comment>
<dbReference type="InterPro" id="IPR019557">
    <property type="entry name" value="AminoTfrase-like_pln_mobile"/>
</dbReference>
<accession>A0A444X629</accession>
<dbReference type="InterPro" id="IPR044824">
    <property type="entry name" value="MAIN-like"/>
</dbReference>
<dbReference type="Pfam" id="PF10536">
    <property type="entry name" value="PMD"/>
    <property type="match status" value="1"/>
</dbReference>
<proteinExistence type="predicted"/>
<keyword evidence="3" id="KW-1185">Reference proteome</keyword>